<feature type="domain" description="Solute-binding protein family 3/N-terminal" evidence="7">
    <location>
        <begin position="68"/>
        <end position="292"/>
    </location>
</feature>
<dbReference type="CDD" id="cd00996">
    <property type="entry name" value="PBP2_AatB_like"/>
    <property type="match status" value="1"/>
</dbReference>
<dbReference type="SUPFAM" id="SSF53850">
    <property type="entry name" value="Periplasmic binding protein-like II"/>
    <property type="match status" value="1"/>
</dbReference>
<dbReference type="PANTHER" id="PTHR35936:SF19">
    <property type="entry name" value="AMINO-ACID-BINDING PROTEIN YXEM-RELATED"/>
    <property type="match status" value="1"/>
</dbReference>
<reference evidence="8 9" key="1">
    <citation type="submission" date="2020-08" db="EMBL/GenBank/DDBJ databases">
        <title>Genomic Encyclopedia of Type Strains, Phase IV (KMG-IV): sequencing the most valuable type-strain genomes for metagenomic binning, comparative biology and taxonomic classification.</title>
        <authorList>
            <person name="Goeker M."/>
        </authorList>
    </citation>
    <scope>NUCLEOTIDE SEQUENCE [LARGE SCALE GENOMIC DNA]</scope>
    <source>
        <strain evidence="8 9">DSM 17245</strain>
    </source>
</reference>
<comment type="caution">
    <text evidence="8">The sequence shown here is derived from an EMBL/GenBank/DDBJ whole genome shotgun (WGS) entry which is preliminary data.</text>
</comment>
<sequence length="298" mass="32418">MKKFGRNLLWIATAGVLALGMVACGGKNTTGSSSGSKEEGSTQAGSEQAGTEKAGEKAEAKVEGSNGSFTVGFDQEFPPMGFVGEDGNYTGYDLELAEEVAKRLDLTFVPKPINWDAKDLELNSGNIDCIWNGFGMEGREDSYTFVGPYLANKQVFVVREDSDISSLSDLKGKAVEVQKDSTGLTALNREENKSLKDSFGSLTEVGDYQNAMMDLESGACDAICMDSVVAEYQIKTFKKKAKVLSESLTEEQYGIGFKKGNTELADKVKKTLLEMKEEGVIDKINEKWFGTREGFILQ</sequence>
<dbReference type="InterPro" id="IPR001638">
    <property type="entry name" value="Solute-binding_3/MltF_N"/>
</dbReference>
<comment type="similarity">
    <text evidence="2 4">Belongs to the bacterial solute-binding protein 3 family.</text>
</comment>
<evidence type="ECO:0000259" key="7">
    <source>
        <dbReference type="SMART" id="SM00062"/>
    </source>
</evidence>
<comment type="subcellular location">
    <subcellularLocation>
        <location evidence="1">Cell envelope</location>
    </subcellularLocation>
</comment>
<dbReference type="AlphaFoldDB" id="A0A7W9W286"/>
<dbReference type="SMART" id="SM00062">
    <property type="entry name" value="PBPb"/>
    <property type="match status" value="1"/>
</dbReference>
<dbReference type="RefSeq" id="WP_183683464.1">
    <property type="nucleotide sequence ID" value="NZ_JACHHH010000004.1"/>
</dbReference>
<proteinExistence type="inferred from homology"/>
<accession>A0A7W9W286</accession>
<feature type="chain" id="PRO_5039137235" evidence="6">
    <location>
        <begin position="24"/>
        <end position="298"/>
    </location>
</feature>
<feature type="compositionally biased region" description="Basic and acidic residues" evidence="5">
    <location>
        <begin position="53"/>
        <end position="62"/>
    </location>
</feature>
<feature type="region of interest" description="Disordered" evidence="5">
    <location>
        <begin position="28"/>
        <end position="62"/>
    </location>
</feature>
<protein>
    <submittedName>
        <fullName evidence="8">Polar amino acid transport system substrate-binding protein</fullName>
    </submittedName>
</protein>
<evidence type="ECO:0000256" key="5">
    <source>
        <dbReference type="SAM" id="MobiDB-lite"/>
    </source>
</evidence>
<evidence type="ECO:0000313" key="9">
    <source>
        <dbReference type="Proteomes" id="UP000522163"/>
    </source>
</evidence>
<dbReference type="GeneID" id="85014506"/>
<gene>
    <name evidence="8" type="ORF">HNQ46_000954</name>
</gene>
<evidence type="ECO:0000313" key="8">
    <source>
        <dbReference type="EMBL" id="MBB6040982.1"/>
    </source>
</evidence>
<dbReference type="Pfam" id="PF00497">
    <property type="entry name" value="SBP_bac_3"/>
    <property type="match status" value="1"/>
</dbReference>
<feature type="signal peptide" evidence="6">
    <location>
        <begin position="1"/>
        <end position="23"/>
    </location>
</feature>
<dbReference type="PROSITE" id="PS51257">
    <property type="entry name" value="PROKAR_LIPOPROTEIN"/>
    <property type="match status" value="1"/>
</dbReference>
<evidence type="ECO:0000256" key="2">
    <source>
        <dbReference type="ARBA" id="ARBA00010333"/>
    </source>
</evidence>
<dbReference type="Gene3D" id="3.40.190.10">
    <property type="entry name" value="Periplasmic binding protein-like II"/>
    <property type="match status" value="2"/>
</dbReference>
<dbReference type="InterPro" id="IPR018313">
    <property type="entry name" value="SBP_3_CS"/>
</dbReference>
<dbReference type="EMBL" id="JACHHH010000004">
    <property type="protein sequence ID" value="MBB6040982.1"/>
    <property type="molecule type" value="Genomic_DNA"/>
</dbReference>
<evidence type="ECO:0000256" key="1">
    <source>
        <dbReference type="ARBA" id="ARBA00004196"/>
    </source>
</evidence>
<dbReference type="PANTHER" id="PTHR35936">
    <property type="entry name" value="MEMBRANE-BOUND LYTIC MUREIN TRANSGLYCOSYLASE F"/>
    <property type="match status" value="1"/>
</dbReference>
<organism evidence="8 9">
    <name type="scientific">Oribacterium sinus</name>
    <dbReference type="NCBI Taxonomy" id="237576"/>
    <lineage>
        <taxon>Bacteria</taxon>
        <taxon>Bacillati</taxon>
        <taxon>Bacillota</taxon>
        <taxon>Clostridia</taxon>
        <taxon>Lachnospirales</taxon>
        <taxon>Lachnospiraceae</taxon>
        <taxon>Oribacterium</taxon>
    </lineage>
</organism>
<evidence type="ECO:0000256" key="6">
    <source>
        <dbReference type="SAM" id="SignalP"/>
    </source>
</evidence>
<evidence type="ECO:0000256" key="4">
    <source>
        <dbReference type="RuleBase" id="RU003744"/>
    </source>
</evidence>
<dbReference type="GO" id="GO:0030313">
    <property type="term" value="C:cell envelope"/>
    <property type="evidence" value="ECO:0007669"/>
    <property type="project" value="UniProtKB-SubCell"/>
</dbReference>
<dbReference type="PROSITE" id="PS01039">
    <property type="entry name" value="SBP_BACTERIAL_3"/>
    <property type="match status" value="1"/>
</dbReference>
<name>A0A7W9W286_9FIRM</name>
<keyword evidence="3 6" id="KW-0732">Signal</keyword>
<dbReference type="Proteomes" id="UP000522163">
    <property type="component" value="Unassembled WGS sequence"/>
</dbReference>
<evidence type="ECO:0000256" key="3">
    <source>
        <dbReference type="ARBA" id="ARBA00022729"/>
    </source>
</evidence>